<dbReference type="InterPro" id="IPR000895">
    <property type="entry name" value="Transthyretin/HIU_hydrolase"/>
</dbReference>
<protein>
    <submittedName>
        <fullName evidence="12">Uric acid degradation bifunctional TTL isoform X2</fullName>
    </submittedName>
</protein>
<reference evidence="12 13" key="1">
    <citation type="submission" date="2019-12" db="EMBL/GenBank/DDBJ databases">
        <authorList>
            <person name="Alioto T."/>
            <person name="Alioto T."/>
            <person name="Gomez Garrido J."/>
        </authorList>
    </citation>
    <scope>NUCLEOTIDE SEQUENCE [LARGE SCALE GENOMIC DNA]</scope>
</reference>
<dbReference type="Gene3D" id="2.60.40.180">
    <property type="entry name" value="Transthyretin/hydroxyisourate hydrolase domain"/>
    <property type="match status" value="1"/>
</dbReference>
<feature type="binding site" evidence="8">
    <location>
        <position position="270"/>
    </location>
    <ligand>
        <name>substrate</name>
    </ligand>
</feature>
<evidence type="ECO:0000256" key="7">
    <source>
        <dbReference type="ARBA" id="ARBA00023239"/>
    </source>
</evidence>
<dbReference type="PANTHER" id="PTHR43466:SF1">
    <property type="entry name" value="2-OXO-4-HYDROXY-4-CARBOXY-5-UREIDOIMIDAZOLINE DECARBOXYLASE-RELATED"/>
    <property type="match status" value="1"/>
</dbReference>
<dbReference type="InterPro" id="IPR023418">
    <property type="entry name" value="Thyroxine_BS"/>
</dbReference>
<keyword evidence="13" id="KW-1185">Reference proteome</keyword>
<dbReference type="PANTHER" id="PTHR43466">
    <property type="entry name" value="2-OXO-4-HYDROXY-4-CARBOXY-5-UREIDOIMIDAZOLINE DECARBOXYLASE-RELATED"/>
    <property type="match status" value="1"/>
</dbReference>
<dbReference type="InterPro" id="IPR023416">
    <property type="entry name" value="Transthyretin/HIU_hydrolase_d"/>
</dbReference>
<dbReference type="EMBL" id="CACTIH010007941">
    <property type="protein sequence ID" value="CAA3018814.1"/>
    <property type="molecule type" value="Genomic_DNA"/>
</dbReference>
<dbReference type="SUPFAM" id="SSF49472">
    <property type="entry name" value="Transthyretin (synonym: prealbumin)"/>
    <property type="match status" value="1"/>
</dbReference>
<dbReference type="Gramene" id="OE9A067034T2">
    <property type="protein sequence ID" value="OE9A067034C2"/>
    <property type="gene ID" value="OE9A067034"/>
</dbReference>
<dbReference type="FunFam" id="1.10.3330.10:FF:000002">
    <property type="entry name" value="Uric acid degradation bifunctional protein TTL"/>
    <property type="match status" value="1"/>
</dbReference>
<dbReference type="GO" id="GO:0033971">
    <property type="term" value="F:hydroxyisourate hydrolase activity"/>
    <property type="evidence" value="ECO:0007669"/>
    <property type="project" value="UniProtKB-EC"/>
</dbReference>
<evidence type="ECO:0000313" key="13">
    <source>
        <dbReference type="Proteomes" id="UP000594638"/>
    </source>
</evidence>
<dbReference type="Pfam" id="PF09349">
    <property type="entry name" value="OHCU_decarbox"/>
    <property type="match status" value="1"/>
</dbReference>
<feature type="binding site" evidence="8">
    <location>
        <position position="333"/>
    </location>
    <ligand>
        <name>substrate</name>
    </ligand>
</feature>
<organism evidence="12 13">
    <name type="scientific">Olea europaea subsp. europaea</name>
    <dbReference type="NCBI Taxonomy" id="158383"/>
    <lineage>
        <taxon>Eukaryota</taxon>
        <taxon>Viridiplantae</taxon>
        <taxon>Streptophyta</taxon>
        <taxon>Embryophyta</taxon>
        <taxon>Tracheophyta</taxon>
        <taxon>Spermatophyta</taxon>
        <taxon>Magnoliopsida</taxon>
        <taxon>eudicotyledons</taxon>
        <taxon>Gunneridae</taxon>
        <taxon>Pentapetalae</taxon>
        <taxon>asterids</taxon>
        <taxon>lamiids</taxon>
        <taxon>Lamiales</taxon>
        <taxon>Oleaceae</taxon>
        <taxon>Oleeae</taxon>
        <taxon>Olea</taxon>
    </lineage>
</organism>
<dbReference type="InterPro" id="IPR023419">
    <property type="entry name" value="Transthyretin_CS"/>
</dbReference>
<gene>
    <name evidence="12" type="ORF">OLEA9_A067034</name>
</gene>
<dbReference type="GO" id="GO:0051997">
    <property type="term" value="F:2-oxo-4-hydroxy-4-carboxy-5-ureidoimidazoline decarboxylase activity"/>
    <property type="evidence" value="ECO:0007669"/>
    <property type="project" value="UniProtKB-EC"/>
</dbReference>
<evidence type="ECO:0000256" key="2">
    <source>
        <dbReference type="ARBA" id="ARBA00001163"/>
    </source>
</evidence>
<dbReference type="Gene3D" id="1.10.3330.10">
    <property type="entry name" value="Oxo-4-hydroxy-4-carboxy-5-ureidoimidazoline decarboxylase"/>
    <property type="match status" value="1"/>
</dbReference>
<dbReference type="Pfam" id="PF00576">
    <property type="entry name" value="Transthyretin"/>
    <property type="match status" value="1"/>
</dbReference>
<accession>A0A8S0UKJ9</accession>
<keyword evidence="6" id="KW-0378">Hydrolase</keyword>
<feature type="region of interest" description="Disordered" evidence="9">
    <location>
        <begin position="65"/>
        <end position="85"/>
    </location>
</feature>
<dbReference type="PRINTS" id="PR00189">
    <property type="entry name" value="TRNSTHYRETIN"/>
</dbReference>
<evidence type="ECO:0000256" key="8">
    <source>
        <dbReference type="PIRSR" id="PIRSR600895-51"/>
    </source>
</evidence>
<dbReference type="NCBIfam" id="TIGR02962">
    <property type="entry name" value="hdxy_isourate"/>
    <property type="match status" value="1"/>
</dbReference>
<evidence type="ECO:0000256" key="5">
    <source>
        <dbReference type="ARBA" id="ARBA00022793"/>
    </source>
</evidence>
<dbReference type="Proteomes" id="UP000594638">
    <property type="component" value="Unassembled WGS sequence"/>
</dbReference>
<evidence type="ECO:0000259" key="11">
    <source>
        <dbReference type="Pfam" id="PF09349"/>
    </source>
</evidence>
<comment type="pathway">
    <text evidence="3">Purine metabolism; urate degradation; (S)-allantoin from urate: step 3/3.</text>
</comment>
<dbReference type="GO" id="GO:0005777">
    <property type="term" value="C:peroxisome"/>
    <property type="evidence" value="ECO:0007669"/>
    <property type="project" value="TreeGrafter"/>
</dbReference>
<keyword evidence="5" id="KW-0210">Decarboxylase</keyword>
<keyword evidence="4" id="KW-0659">Purine metabolism</keyword>
<dbReference type="CDD" id="cd05822">
    <property type="entry name" value="TLP_HIUase"/>
    <property type="match status" value="1"/>
</dbReference>
<dbReference type="SUPFAM" id="SSF158694">
    <property type="entry name" value="UraD-Like"/>
    <property type="match status" value="1"/>
</dbReference>
<feature type="binding site" evidence="8">
    <location>
        <position position="220"/>
    </location>
    <ligand>
        <name>substrate</name>
    </ligand>
</feature>
<evidence type="ECO:0000259" key="10">
    <source>
        <dbReference type="Pfam" id="PF00576"/>
    </source>
</evidence>
<comment type="catalytic activity">
    <reaction evidence="1">
        <text>5-hydroxyisourate + H2O = 5-hydroxy-2-oxo-4-ureido-2,5-dihydro-1H-imidazole-5-carboxylate + H(+)</text>
        <dbReference type="Rhea" id="RHEA:23736"/>
        <dbReference type="ChEBI" id="CHEBI:15377"/>
        <dbReference type="ChEBI" id="CHEBI:15378"/>
        <dbReference type="ChEBI" id="CHEBI:18072"/>
        <dbReference type="ChEBI" id="CHEBI:58639"/>
        <dbReference type="EC" id="3.5.2.17"/>
    </reaction>
</comment>
<sequence>MESSVVLGEKDYLACCGSVKFAEEMVLAGPFSDYQQTVNAARDIWFNKVDVNGWLEAFAAHPQIGESPSRTHKSPTSAQWSKGEQSTALATATDATLQELNEWNVRYRQKFGFVFLIFASGRSTPEILAEMKRRYQNRPIVEFELAAQEQMKVTEFRLSKLFTVNSAAVSQIQTKNTADVTKAGEDRVNVIGAHLTAANEASVVKPSQTFTRTRPPITTHVLDVARGSPAIGIEVQLEMWKNDQQRPLFGEADLGGWMTLGSSTTDKDGRSGQLIDMVDALSPGMYRISFNTGKYNPVGFFPYVSIVFEVSEFQKLEHFHVPLLLSPFSFSTYRGS</sequence>
<feature type="domain" description="Transthyretin/hydroxyisourate hydrolase" evidence="10">
    <location>
        <begin position="217"/>
        <end position="335"/>
    </location>
</feature>
<keyword evidence="7" id="KW-0456">Lyase</keyword>
<dbReference type="InterPro" id="IPR036817">
    <property type="entry name" value="Transthyretin/HIU_hydrolase_sf"/>
</dbReference>
<evidence type="ECO:0000256" key="9">
    <source>
        <dbReference type="SAM" id="MobiDB-lite"/>
    </source>
</evidence>
<proteinExistence type="predicted"/>
<dbReference type="PROSITE" id="PS00768">
    <property type="entry name" value="TRANSTHYRETIN_1"/>
    <property type="match status" value="1"/>
</dbReference>
<dbReference type="InterPro" id="IPR036778">
    <property type="entry name" value="OHCU_decarboxylase_sf"/>
</dbReference>
<feature type="domain" description="Oxo-4-hydroxy-4-carboxy-5-ureidoimidazoline decarboxylase" evidence="11">
    <location>
        <begin position="13"/>
        <end position="158"/>
    </location>
</feature>
<evidence type="ECO:0000256" key="1">
    <source>
        <dbReference type="ARBA" id="ARBA00001043"/>
    </source>
</evidence>
<evidence type="ECO:0000313" key="12">
    <source>
        <dbReference type="EMBL" id="CAA3018814.1"/>
    </source>
</evidence>
<dbReference type="InterPro" id="IPR018020">
    <property type="entry name" value="OHCU_decarboxylase"/>
</dbReference>
<evidence type="ECO:0000256" key="3">
    <source>
        <dbReference type="ARBA" id="ARBA00004754"/>
    </source>
</evidence>
<dbReference type="PROSITE" id="PS00769">
    <property type="entry name" value="TRANSTHYRETIN_2"/>
    <property type="match status" value="1"/>
</dbReference>
<dbReference type="InterPro" id="IPR014306">
    <property type="entry name" value="Hydroxyisourate_hydrolase"/>
</dbReference>
<dbReference type="GO" id="GO:0006144">
    <property type="term" value="P:purine nucleobase metabolic process"/>
    <property type="evidence" value="ECO:0007669"/>
    <property type="project" value="UniProtKB-KW"/>
</dbReference>
<dbReference type="GO" id="GO:0019628">
    <property type="term" value="P:urate catabolic process"/>
    <property type="evidence" value="ECO:0007669"/>
    <property type="project" value="TreeGrafter"/>
</dbReference>
<dbReference type="FunFam" id="2.60.40.180:FF:000003">
    <property type="entry name" value="Uric acid degradation bifunctional protein TTL"/>
    <property type="match status" value="1"/>
</dbReference>
<dbReference type="AlphaFoldDB" id="A0A8S0UKJ9"/>
<comment type="caution">
    <text evidence="12">The sequence shown here is derived from an EMBL/GenBank/DDBJ whole genome shotgun (WGS) entry which is preliminary data.</text>
</comment>
<evidence type="ECO:0000256" key="4">
    <source>
        <dbReference type="ARBA" id="ARBA00022631"/>
    </source>
</evidence>
<feature type="compositionally biased region" description="Polar residues" evidence="9">
    <location>
        <begin position="74"/>
        <end position="85"/>
    </location>
</feature>
<evidence type="ECO:0000256" key="6">
    <source>
        <dbReference type="ARBA" id="ARBA00022801"/>
    </source>
</evidence>
<dbReference type="OrthoDB" id="10265230at2759"/>
<name>A0A8S0UKJ9_OLEEU</name>
<comment type="catalytic activity">
    <reaction evidence="2">
        <text>5-hydroxy-2-oxo-4-ureido-2,5-dihydro-1H-imidazole-5-carboxylate + H(+) = (S)-allantoin + CO2</text>
        <dbReference type="Rhea" id="RHEA:26301"/>
        <dbReference type="ChEBI" id="CHEBI:15378"/>
        <dbReference type="ChEBI" id="CHEBI:15678"/>
        <dbReference type="ChEBI" id="CHEBI:16526"/>
        <dbReference type="ChEBI" id="CHEBI:58639"/>
        <dbReference type="EC" id="4.1.1.97"/>
    </reaction>
</comment>